<dbReference type="AlphaFoldDB" id="A0A381S856"/>
<proteinExistence type="predicted"/>
<evidence type="ECO:0008006" key="3">
    <source>
        <dbReference type="Google" id="ProtNLM"/>
    </source>
</evidence>
<dbReference type="EMBL" id="UINC01002784">
    <property type="protein sequence ID" value="SVA00270.1"/>
    <property type="molecule type" value="Genomic_DNA"/>
</dbReference>
<gene>
    <name evidence="2" type="ORF">METZ01_LOCUS53124</name>
</gene>
<accession>A0A381S856</accession>
<evidence type="ECO:0000256" key="1">
    <source>
        <dbReference type="SAM" id="Phobius"/>
    </source>
</evidence>
<feature type="transmembrane region" description="Helical" evidence="1">
    <location>
        <begin position="155"/>
        <end position="174"/>
    </location>
</feature>
<feature type="transmembrane region" description="Helical" evidence="1">
    <location>
        <begin position="295"/>
        <end position="312"/>
    </location>
</feature>
<sequence>MGLSPRPKIALTLTRERIIGIVLPVAAYAGLVLLRTHDITRTFWLFSDQILYWDTAQLPFTQQPLVGPEQHVGGYALGPTYNWFVWLSRVTLGPFVDNLPHAGAVFQVLVHSAFDGMLLYALWRKTRSIWQATAAMVLVTTAPYDLALSATLWNPSLAAAAIKGAMAAVLLGWPERSLVGVGVVAGLAWVSMHFHVPAVFCVASVFVALVITPVIKRDYRLTGLRVSVIAMVVGVMQLPYLVHRMSAVPGTEPGGVAVTGSLGATLSGEASLRIVESVVGLGHAIDRILVDPWEVGWVGWIVAVCAVAVVVRRRDDMPLQALTVLPLFFSVVGYAFWVGSFDEYYYLSQMTPVVLTVLFGATALAGRRATYVGVAALILALAVLPGRVRQARTIHRMPGYDLLVDGSREVLRRGVTVRTITADFLPTGADPEYLFGLLGGDIDPEGAWVARIQSDGLVSWESVASR</sequence>
<evidence type="ECO:0000313" key="2">
    <source>
        <dbReference type="EMBL" id="SVA00270.1"/>
    </source>
</evidence>
<keyword evidence="1" id="KW-0812">Transmembrane</keyword>
<feature type="transmembrane region" description="Helical" evidence="1">
    <location>
        <begin position="371"/>
        <end position="388"/>
    </location>
</feature>
<keyword evidence="1" id="KW-1133">Transmembrane helix</keyword>
<feature type="transmembrane region" description="Helical" evidence="1">
    <location>
        <begin position="319"/>
        <end position="338"/>
    </location>
</feature>
<protein>
    <recommendedName>
        <fullName evidence="3">Glycosyltransferase RgtA/B/C/D-like domain-containing protein</fullName>
    </recommendedName>
</protein>
<feature type="transmembrane region" description="Helical" evidence="1">
    <location>
        <begin position="222"/>
        <end position="242"/>
    </location>
</feature>
<feature type="transmembrane region" description="Helical" evidence="1">
    <location>
        <begin position="104"/>
        <end position="123"/>
    </location>
</feature>
<feature type="transmembrane region" description="Helical" evidence="1">
    <location>
        <begin position="194"/>
        <end position="215"/>
    </location>
</feature>
<keyword evidence="1" id="KW-0472">Membrane</keyword>
<name>A0A381S856_9ZZZZ</name>
<organism evidence="2">
    <name type="scientific">marine metagenome</name>
    <dbReference type="NCBI Taxonomy" id="408172"/>
    <lineage>
        <taxon>unclassified sequences</taxon>
        <taxon>metagenomes</taxon>
        <taxon>ecological metagenomes</taxon>
    </lineage>
</organism>
<reference evidence="2" key="1">
    <citation type="submission" date="2018-05" db="EMBL/GenBank/DDBJ databases">
        <authorList>
            <person name="Lanie J.A."/>
            <person name="Ng W.-L."/>
            <person name="Kazmierczak K.M."/>
            <person name="Andrzejewski T.M."/>
            <person name="Davidsen T.M."/>
            <person name="Wayne K.J."/>
            <person name="Tettelin H."/>
            <person name="Glass J.I."/>
            <person name="Rusch D."/>
            <person name="Podicherti R."/>
            <person name="Tsui H.-C.T."/>
            <person name="Winkler M.E."/>
        </authorList>
    </citation>
    <scope>NUCLEOTIDE SEQUENCE</scope>
</reference>
<feature type="transmembrane region" description="Helical" evidence="1">
    <location>
        <begin position="17"/>
        <end position="34"/>
    </location>
</feature>